<keyword evidence="2" id="KW-0812">Transmembrane</keyword>
<feature type="compositionally biased region" description="Gly residues" evidence="1">
    <location>
        <begin position="25"/>
        <end position="35"/>
    </location>
</feature>
<evidence type="ECO:0000256" key="2">
    <source>
        <dbReference type="SAM" id="Phobius"/>
    </source>
</evidence>
<dbReference type="AlphaFoldDB" id="A0A9P0ZR82"/>
<sequence length="111" mass="12557">MTHSKFLSEMERTGKVTRRNSTGQAPGGSQRGSWGGSRVSRGQGRAGHSLTFQVELEGCYRCPLLRGYSREKTWFVLLLFPVFKIIITMLMDIIFEQLLWGLVYLVMPSVA</sequence>
<dbReference type="EMBL" id="CAMAPE010000051">
    <property type="protein sequence ID" value="CAH9107772.1"/>
    <property type="molecule type" value="Genomic_DNA"/>
</dbReference>
<feature type="compositionally biased region" description="Basic and acidic residues" evidence="1">
    <location>
        <begin position="1"/>
        <end position="14"/>
    </location>
</feature>
<evidence type="ECO:0000313" key="3">
    <source>
        <dbReference type="EMBL" id="CAH9107772.1"/>
    </source>
</evidence>
<evidence type="ECO:0000313" key="4">
    <source>
        <dbReference type="Proteomes" id="UP001152484"/>
    </source>
</evidence>
<dbReference type="Proteomes" id="UP001152484">
    <property type="component" value="Unassembled WGS sequence"/>
</dbReference>
<reference evidence="3" key="1">
    <citation type="submission" date="2022-07" db="EMBL/GenBank/DDBJ databases">
        <authorList>
            <person name="Macas J."/>
            <person name="Novak P."/>
            <person name="Neumann P."/>
        </authorList>
    </citation>
    <scope>NUCLEOTIDE SEQUENCE</scope>
</reference>
<protein>
    <submittedName>
        <fullName evidence="3">Uncharacterized protein</fullName>
    </submittedName>
</protein>
<keyword evidence="2" id="KW-0472">Membrane</keyword>
<feature type="compositionally biased region" description="Low complexity" evidence="1">
    <location>
        <begin position="36"/>
        <end position="45"/>
    </location>
</feature>
<feature type="transmembrane region" description="Helical" evidence="2">
    <location>
        <begin position="74"/>
        <end position="95"/>
    </location>
</feature>
<accession>A0A9P0ZR82</accession>
<evidence type="ECO:0000256" key="1">
    <source>
        <dbReference type="SAM" id="MobiDB-lite"/>
    </source>
</evidence>
<keyword evidence="4" id="KW-1185">Reference proteome</keyword>
<proteinExistence type="predicted"/>
<feature type="region of interest" description="Disordered" evidence="1">
    <location>
        <begin position="1"/>
        <end position="45"/>
    </location>
</feature>
<name>A0A9P0ZR82_CUSEU</name>
<keyword evidence="2" id="KW-1133">Transmembrane helix</keyword>
<comment type="caution">
    <text evidence="3">The sequence shown here is derived from an EMBL/GenBank/DDBJ whole genome shotgun (WGS) entry which is preliminary data.</text>
</comment>
<organism evidence="3 4">
    <name type="scientific">Cuscuta europaea</name>
    <name type="common">European dodder</name>
    <dbReference type="NCBI Taxonomy" id="41803"/>
    <lineage>
        <taxon>Eukaryota</taxon>
        <taxon>Viridiplantae</taxon>
        <taxon>Streptophyta</taxon>
        <taxon>Embryophyta</taxon>
        <taxon>Tracheophyta</taxon>
        <taxon>Spermatophyta</taxon>
        <taxon>Magnoliopsida</taxon>
        <taxon>eudicotyledons</taxon>
        <taxon>Gunneridae</taxon>
        <taxon>Pentapetalae</taxon>
        <taxon>asterids</taxon>
        <taxon>lamiids</taxon>
        <taxon>Solanales</taxon>
        <taxon>Convolvulaceae</taxon>
        <taxon>Cuscuteae</taxon>
        <taxon>Cuscuta</taxon>
        <taxon>Cuscuta subgen. Cuscuta</taxon>
    </lineage>
</organism>
<gene>
    <name evidence="3" type="ORF">CEURO_LOCUS17841</name>
</gene>